<dbReference type="Proteomes" id="UP000230859">
    <property type="component" value="Unassembled WGS sequence"/>
</dbReference>
<organism evidence="1 2">
    <name type="scientific">Candidatus Abzuiibacterium crystallinum</name>
    <dbReference type="NCBI Taxonomy" id="1974748"/>
    <lineage>
        <taxon>Bacteria</taxon>
        <taxon>Pseudomonadati</taxon>
        <taxon>Candidatus Omnitrophota</taxon>
        <taxon>Candidatus Abzuiibacterium</taxon>
    </lineage>
</organism>
<proteinExistence type="predicted"/>
<comment type="caution">
    <text evidence="1">The sequence shown here is derived from an EMBL/GenBank/DDBJ whole genome shotgun (WGS) entry which is preliminary data.</text>
</comment>
<evidence type="ECO:0000313" key="1">
    <source>
        <dbReference type="EMBL" id="PIQ85460.1"/>
    </source>
</evidence>
<sequence>MKFSSTLLGILIGCSVLLPTGQADSASLSRLDQKISGRETTFYREFFDQVVYYPLARLLRWDQYITRHVGMEALDVNVFDEVPDSAFFENRLGKQSMSISEIAKGPGGTPPETKGPWVVTKGKDDGYTVGFFIKDAKGDKYLLKFDPADHPEMATSAEIIAHKFFYAFGYHVPSYAIVYFKPDILEAGPNATYYNGNGFKKKLDNSAIQELLQKAPVTKNGRYRAVASRILDGIPKGYMSLEGRRSSDPDDLIPHEDRREIRALEVIGAWTNQYDLRSGNTLDMLIDENGKAYLKHYIIDFGSSFGSAGYRAKHPSAAHETVIDFGAIARAFVELKVEDKVWEDRWDQNGRTIAYQSLGYFDNIHFNPAAWRSQLDQEAFLRLTEADGYWASKIIARFSDEMIRAVVKTGEITNQEAESFLIDTLIERRDMIVRYWFSKAVPLESIQVKPVNTTTYSLNFEDLAVAHGIDSPMSVKYRWRTKRGSWQEYQASPASLQLDTDRLKETVFIERWSSASQKWSSLPLRLKLSRSASQEPFHLSGINRGHD</sequence>
<protein>
    <submittedName>
        <fullName evidence="1">Uncharacterized protein</fullName>
    </submittedName>
</protein>
<reference evidence="1 2" key="1">
    <citation type="submission" date="2017-09" db="EMBL/GenBank/DDBJ databases">
        <title>Depth-based differentiation of microbial function through sediment-hosted aquifers and enrichment of novel symbionts in the deep terrestrial subsurface.</title>
        <authorList>
            <person name="Probst A.J."/>
            <person name="Ladd B."/>
            <person name="Jarett J.K."/>
            <person name="Geller-Mcgrath D.E."/>
            <person name="Sieber C.M."/>
            <person name="Emerson J.B."/>
            <person name="Anantharaman K."/>
            <person name="Thomas B.C."/>
            <person name="Malmstrom R."/>
            <person name="Stieglmeier M."/>
            <person name="Klingl A."/>
            <person name="Woyke T."/>
            <person name="Ryan C.M."/>
            <person name="Banfield J.F."/>
        </authorList>
    </citation>
    <scope>NUCLEOTIDE SEQUENCE [LARGE SCALE GENOMIC DNA]</scope>
    <source>
        <strain evidence="1">CG11_big_fil_rev_8_21_14_0_20_45_26</strain>
    </source>
</reference>
<accession>A0A2H0LM08</accession>
<dbReference type="EMBL" id="PCVY01000065">
    <property type="protein sequence ID" value="PIQ85460.1"/>
    <property type="molecule type" value="Genomic_DNA"/>
</dbReference>
<name>A0A2H0LM08_9BACT</name>
<dbReference type="AlphaFoldDB" id="A0A2H0LM08"/>
<evidence type="ECO:0000313" key="2">
    <source>
        <dbReference type="Proteomes" id="UP000230859"/>
    </source>
</evidence>
<gene>
    <name evidence="1" type="ORF">COV74_08195</name>
</gene>